<dbReference type="CDD" id="cd07041">
    <property type="entry name" value="STAS_RsbR_RsbS_like"/>
    <property type="match status" value="1"/>
</dbReference>
<dbReference type="InterPro" id="IPR051932">
    <property type="entry name" value="Bact_StressResp_Reg"/>
</dbReference>
<comment type="caution">
    <text evidence="3">The sequence shown here is derived from an EMBL/GenBank/DDBJ whole genome shotgun (WGS) entry which is preliminary data.</text>
</comment>
<gene>
    <name evidence="3" type="ORF">ACFFK0_03300</name>
</gene>
<evidence type="ECO:0000256" key="1">
    <source>
        <dbReference type="ARBA" id="ARBA00022553"/>
    </source>
</evidence>
<dbReference type="Pfam" id="PF01740">
    <property type="entry name" value="STAS"/>
    <property type="match status" value="1"/>
</dbReference>
<protein>
    <submittedName>
        <fullName evidence="3">STAS domain-containing protein</fullName>
    </submittedName>
</protein>
<evidence type="ECO:0000313" key="3">
    <source>
        <dbReference type="EMBL" id="MFC0211483.1"/>
    </source>
</evidence>
<proteinExistence type="predicted"/>
<dbReference type="PROSITE" id="PS50801">
    <property type="entry name" value="STAS"/>
    <property type="match status" value="1"/>
</dbReference>
<dbReference type="PANTHER" id="PTHR33745:SF3">
    <property type="entry name" value="RSBT CO-ANTAGONIST PROTEIN RSBRC"/>
    <property type="match status" value="1"/>
</dbReference>
<name>A0ABV6DFR0_9BACL</name>
<dbReference type="PANTHER" id="PTHR33745">
    <property type="entry name" value="RSBT ANTAGONIST PROTEIN RSBS-RELATED"/>
    <property type="match status" value="1"/>
</dbReference>
<organism evidence="3 4">
    <name type="scientific">Paenibacillus chartarius</name>
    <dbReference type="NCBI Taxonomy" id="747481"/>
    <lineage>
        <taxon>Bacteria</taxon>
        <taxon>Bacillati</taxon>
        <taxon>Bacillota</taxon>
        <taxon>Bacilli</taxon>
        <taxon>Bacillales</taxon>
        <taxon>Paenibacillaceae</taxon>
        <taxon>Paenibacillus</taxon>
    </lineage>
</organism>
<dbReference type="Gene3D" id="3.30.750.24">
    <property type="entry name" value="STAS domain"/>
    <property type="match status" value="1"/>
</dbReference>
<dbReference type="SUPFAM" id="SSF52091">
    <property type="entry name" value="SpoIIaa-like"/>
    <property type="match status" value="1"/>
</dbReference>
<evidence type="ECO:0000313" key="4">
    <source>
        <dbReference type="Proteomes" id="UP001589776"/>
    </source>
</evidence>
<dbReference type="RefSeq" id="WP_377468463.1">
    <property type="nucleotide sequence ID" value="NZ_JBHLWN010000019.1"/>
</dbReference>
<sequence>MVEDLSVPIIPLSESMCILPLIGTIDTYRANTIVDKVINQIGVSRIQRLIIDLSGVAYMDTAVISYIMKVIDGASIMGCHVVITGVRPEIVKTMLKLGVSFDHKAETKGTLQQALLQYLHM</sequence>
<feature type="domain" description="STAS" evidence="2">
    <location>
        <begin position="6"/>
        <end position="118"/>
    </location>
</feature>
<keyword evidence="1" id="KW-0597">Phosphoprotein</keyword>
<dbReference type="InterPro" id="IPR002645">
    <property type="entry name" value="STAS_dom"/>
</dbReference>
<keyword evidence="4" id="KW-1185">Reference proteome</keyword>
<dbReference type="InterPro" id="IPR036513">
    <property type="entry name" value="STAS_dom_sf"/>
</dbReference>
<dbReference type="Proteomes" id="UP001589776">
    <property type="component" value="Unassembled WGS sequence"/>
</dbReference>
<accession>A0ABV6DFR0</accession>
<reference evidence="3 4" key="1">
    <citation type="submission" date="2024-09" db="EMBL/GenBank/DDBJ databases">
        <authorList>
            <person name="Sun Q."/>
            <person name="Mori K."/>
        </authorList>
    </citation>
    <scope>NUCLEOTIDE SEQUENCE [LARGE SCALE GENOMIC DNA]</scope>
    <source>
        <strain evidence="3 4">CCM 7759</strain>
    </source>
</reference>
<evidence type="ECO:0000259" key="2">
    <source>
        <dbReference type="PROSITE" id="PS50801"/>
    </source>
</evidence>
<dbReference type="EMBL" id="JBHLWN010000019">
    <property type="protein sequence ID" value="MFC0211483.1"/>
    <property type="molecule type" value="Genomic_DNA"/>
</dbReference>